<keyword evidence="2" id="KW-0121">Carboxypeptidase</keyword>
<protein>
    <submittedName>
        <fullName evidence="2">Carboxypeptidase-like regulatory domain-containing protein</fullName>
    </submittedName>
</protein>
<evidence type="ECO:0000313" key="2">
    <source>
        <dbReference type="EMBL" id="MBB2147264.1"/>
    </source>
</evidence>
<dbReference type="SUPFAM" id="SSF49452">
    <property type="entry name" value="Starch-binding domain-like"/>
    <property type="match status" value="1"/>
</dbReference>
<accession>A0A923E4B9</accession>
<keyword evidence="1" id="KW-0732">Signal</keyword>
<evidence type="ECO:0000313" key="3">
    <source>
        <dbReference type="Proteomes" id="UP000601055"/>
    </source>
</evidence>
<dbReference type="EMBL" id="WNXD01000002">
    <property type="protein sequence ID" value="MBB2147264.1"/>
    <property type="molecule type" value="Genomic_DNA"/>
</dbReference>
<name>A0A923E4B9_9SPHI</name>
<feature type="chain" id="PRO_5036927782" evidence="1">
    <location>
        <begin position="22"/>
        <end position="410"/>
    </location>
</feature>
<feature type="signal peptide" evidence="1">
    <location>
        <begin position="1"/>
        <end position="21"/>
    </location>
</feature>
<dbReference type="Pfam" id="PF13715">
    <property type="entry name" value="CarbopepD_reg_2"/>
    <property type="match status" value="1"/>
</dbReference>
<dbReference type="InterPro" id="IPR013784">
    <property type="entry name" value="Carb-bd-like_fold"/>
</dbReference>
<dbReference type="GO" id="GO:0004180">
    <property type="term" value="F:carboxypeptidase activity"/>
    <property type="evidence" value="ECO:0007669"/>
    <property type="project" value="UniProtKB-KW"/>
</dbReference>
<dbReference type="GO" id="GO:0030246">
    <property type="term" value="F:carbohydrate binding"/>
    <property type="evidence" value="ECO:0007669"/>
    <property type="project" value="InterPro"/>
</dbReference>
<evidence type="ECO:0000256" key="1">
    <source>
        <dbReference type="SAM" id="SignalP"/>
    </source>
</evidence>
<gene>
    <name evidence="2" type="ORF">GM921_17315</name>
</gene>
<dbReference type="AlphaFoldDB" id="A0A923E4B9"/>
<keyword evidence="2" id="KW-0645">Protease</keyword>
<keyword evidence="3" id="KW-1185">Reference proteome</keyword>
<reference evidence="2" key="1">
    <citation type="submission" date="2019-11" db="EMBL/GenBank/DDBJ databases">
        <title>Description of Pedobacter sp. LMG 31464T.</title>
        <authorList>
            <person name="Carlier A."/>
            <person name="Qi S."/>
            <person name="Vandamme P."/>
        </authorList>
    </citation>
    <scope>NUCLEOTIDE SEQUENCE</scope>
    <source>
        <strain evidence="2">LMG 31464</strain>
    </source>
</reference>
<comment type="caution">
    <text evidence="2">The sequence shown here is derived from an EMBL/GenBank/DDBJ whole genome shotgun (WGS) entry which is preliminary data.</text>
</comment>
<organism evidence="2 3">
    <name type="scientific">Pedobacter planticolens</name>
    <dbReference type="NCBI Taxonomy" id="2679964"/>
    <lineage>
        <taxon>Bacteria</taxon>
        <taxon>Pseudomonadati</taxon>
        <taxon>Bacteroidota</taxon>
        <taxon>Sphingobacteriia</taxon>
        <taxon>Sphingobacteriales</taxon>
        <taxon>Sphingobacteriaceae</taxon>
        <taxon>Pedobacter</taxon>
    </lineage>
</organism>
<dbReference type="Gene3D" id="2.60.40.1120">
    <property type="entry name" value="Carboxypeptidase-like, regulatory domain"/>
    <property type="match status" value="1"/>
</dbReference>
<dbReference type="Proteomes" id="UP000601055">
    <property type="component" value="Unassembled WGS sequence"/>
</dbReference>
<keyword evidence="2" id="KW-0378">Hydrolase</keyword>
<sequence length="410" mass="46649">MVKKLLLNFILIACFSMYTFAQNTYSISGIVKDKKETLPGAAVYVSGYKIATVTNNEGKFILPKLAPGNYDILVQMIGYLPYSKNIIVSDKSINFEVLLIENATLLKEVVIKPDPNRAYYIALFKDFFIGKTSNANECEILNTNVLNFDDDIPNSLLTIRASDFLLIENKALGYRIKYLLKNFEFNYRTKIFYYAGLSSFEELKGGSVKQKKWLKNREIAYNGSIQHFFKSLYANKVTEEGFVINKISAIPNPARKPDSLINASIKRLTSGPNGLTQVLTFNGADSLSYWLKQRKEPKEVNILNRNDVLIDTLVKSFNTDLKTMNYTDALYIIYKNERESPAFNSSGFKQTRPPDLTNYQISVIDILEPPVSFYANGGIFDPRSLLYKGFWAYEKVADLVPMDYIPTTKK</sequence>
<proteinExistence type="predicted"/>